<dbReference type="Pfam" id="PF00877">
    <property type="entry name" value="NLPC_P60"/>
    <property type="match status" value="1"/>
</dbReference>
<proteinExistence type="inferred from homology"/>
<evidence type="ECO:0000259" key="7">
    <source>
        <dbReference type="PROSITE" id="PS51935"/>
    </source>
</evidence>
<comment type="caution">
    <text evidence="8">The sequence shown here is derived from an EMBL/GenBank/DDBJ whole genome shotgun (WGS) entry which is preliminary data.</text>
</comment>
<keyword evidence="3" id="KW-0378">Hydrolase</keyword>
<feature type="chain" id="PRO_5035165871" evidence="5">
    <location>
        <begin position="28"/>
        <end position="302"/>
    </location>
</feature>
<keyword evidence="9" id="KW-1185">Reference proteome</keyword>
<dbReference type="InterPro" id="IPR003646">
    <property type="entry name" value="SH3-like_bac-type"/>
</dbReference>
<feature type="domain" description="NlpC/P60" evidence="7">
    <location>
        <begin position="179"/>
        <end position="302"/>
    </location>
</feature>
<dbReference type="InterPro" id="IPR000064">
    <property type="entry name" value="NLP_P60_dom"/>
</dbReference>
<keyword evidence="5" id="KW-0732">Signal</keyword>
<feature type="signal peptide" evidence="5">
    <location>
        <begin position="1"/>
        <end position="27"/>
    </location>
</feature>
<protein>
    <submittedName>
        <fullName evidence="8">C40 family peptidase</fullName>
    </submittedName>
</protein>
<dbReference type="RefSeq" id="WP_155148237.1">
    <property type="nucleotide sequence ID" value="NZ_JACOPQ010000003.1"/>
</dbReference>
<dbReference type="Proteomes" id="UP000607645">
    <property type="component" value="Unassembled WGS sequence"/>
</dbReference>
<dbReference type="SMART" id="SM00287">
    <property type="entry name" value="SH3b"/>
    <property type="match status" value="2"/>
</dbReference>
<dbReference type="InterPro" id="IPR038765">
    <property type="entry name" value="Papain-like_cys_pep_sf"/>
</dbReference>
<dbReference type="SUPFAM" id="SSF54001">
    <property type="entry name" value="Cysteine proteinases"/>
    <property type="match status" value="1"/>
</dbReference>
<sequence>MIHSAKLLRTAILGAALTSIMVVGASAASLGVGTVTADALRLRDAAGTEATVLATAPKGDAVVVLEDAGSGWYKVDYKSVEGYMSGEFLEVQEAADVKIGYGMVQTDGAALNMRSGPGTGFDKVATLSNGAVVDIVGIDTGWYKVTYNDKTGYVSSDYMITVKDSAGSRGDATAVAATSDLGSQIVAYAKQFLGTPYVYGANGPNSFDCSGFTKYVYSHFGYTLNRTATDQLSNGTSVTKDQLQPGDLVFFKYNTSKPVSHVGIYIGSGQFIHASTNSYAVQIDDLTTGHYNRVYVYGRHVI</sequence>
<dbReference type="Gene3D" id="2.30.30.40">
    <property type="entry name" value="SH3 Domains"/>
    <property type="match status" value="2"/>
</dbReference>
<dbReference type="Gene3D" id="3.90.1720.10">
    <property type="entry name" value="endopeptidase domain like (from Nostoc punctiforme)"/>
    <property type="match status" value="1"/>
</dbReference>
<organism evidence="8 9">
    <name type="scientific">Lawsonibacter faecis</name>
    <dbReference type="NCBI Taxonomy" id="2763052"/>
    <lineage>
        <taxon>Bacteria</taxon>
        <taxon>Bacillati</taxon>
        <taxon>Bacillota</taxon>
        <taxon>Clostridia</taxon>
        <taxon>Eubacteriales</taxon>
        <taxon>Oscillospiraceae</taxon>
        <taxon>Lawsonibacter</taxon>
    </lineage>
</organism>
<evidence type="ECO:0000259" key="6">
    <source>
        <dbReference type="PROSITE" id="PS51781"/>
    </source>
</evidence>
<keyword evidence="2" id="KW-0645">Protease</keyword>
<dbReference type="Pfam" id="PF08239">
    <property type="entry name" value="SH3_3"/>
    <property type="match status" value="2"/>
</dbReference>
<feature type="domain" description="SH3b" evidence="6">
    <location>
        <begin position="30"/>
        <end position="93"/>
    </location>
</feature>
<dbReference type="GO" id="GO:0008234">
    <property type="term" value="F:cysteine-type peptidase activity"/>
    <property type="evidence" value="ECO:0007669"/>
    <property type="project" value="UniProtKB-KW"/>
</dbReference>
<reference evidence="8" key="1">
    <citation type="submission" date="2020-08" db="EMBL/GenBank/DDBJ databases">
        <title>Genome public.</title>
        <authorList>
            <person name="Liu C."/>
            <person name="Sun Q."/>
        </authorList>
    </citation>
    <scope>NUCLEOTIDE SEQUENCE</scope>
    <source>
        <strain evidence="8">NSJ-52</strain>
    </source>
</reference>
<gene>
    <name evidence="8" type="ORF">H8S62_05830</name>
</gene>
<evidence type="ECO:0000256" key="4">
    <source>
        <dbReference type="ARBA" id="ARBA00022807"/>
    </source>
</evidence>
<comment type="similarity">
    <text evidence="1">Belongs to the peptidase C40 family.</text>
</comment>
<accession>A0A8J6JKJ5</accession>
<dbReference type="PANTHER" id="PTHR47053">
    <property type="entry name" value="MUREIN DD-ENDOPEPTIDASE MEPH-RELATED"/>
    <property type="match status" value="1"/>
</dbReference>
<dbReference type="GO" id="GO:0006508">
    <property type="term" value="P:proteolysis"/>
    <property type="evidence" value="ECO:0007669"/>
    <property type="project" value="UniProtKB-KW"/>
</dbReference>
<dbReference type="PANTHER" id="PTHR47053:SF1">
    <property type="entry name" value="MUREIN DD-ENDOPEPTIDASE MEPH-RELATED"/>
    <property type="match status" value="1"/>
</dbReference>
<evidence type="ECO:0000256" key="5">
    <source>
        <dbReference type="SAM" id="SignalP"/>
    </source>
</evidence>
<evidence type="ECO:0000313" key="9">
    <source>
        <dbReference type="Proteomes" id="UP000607645"/>
    </source>
</evidence>
<feature type="domain" description="SH3b" evidence="6">
    <location>
        <begin position="99"/>
        <end position="163"/>
    </location>
</feature>
<dbReference type="PROSITE" id="PS51781">
    <property type="entry name" value="SH3B"/>
    <property type="match status" value="2"/>
</dbReference>
<dbReference type="PROSITE" id="PS51935">
    <property type="entry name" value="NLPC_P60"/>
    <property type="match status" value="1"/>
</dbReference>
<evidence type="ECO:0000256" key="3">
    <source>
        <dbReference type="ARBA" id="ARBA00022801"/>
    </source>
</evidence>
<dbReference type="AlphaFoldDB" id="A0A8J6JKJ5"/>
<dbReference type="InterPro" id="IPR051202">
    <property type="entry name" value="Peptidase_C40"/>
</dbReference>
<name>A0A8J6JKJ5_9FIRM</name>
<evidence type="ECO:0000313" key="8">
    <source>
        <dbReference type="EMBL" id="MBC5736525.1"/>
    </source>
</evidence>
<evidence type="ECO:0000256" key="1">
    <source>
        <dbReference type="ARBA" id="ARBA00007074"/>
    </source>
</evidence>
<keyword evidence="4" id="KW-0788">Thiol protease</keyword>
<evidence type="ECO:0000256" key="2">
    <source>
        <dbReference type="ARBA" id="ARBA00022670"/>
    </source>
</evidence>
<dbReference type="EMBL" id="JACOPQ010000003">
    <property type="protein sequence ID" value="MBC5736525.1"/>
    <property type="molecule type" value="Genomic_DNA"/>
</dbReference>